<reference evidence="2" key="1">
    <citation type="journal article" date="2023" name="Nat. Plants">
        <title>Single-cell RNA sequencing provides a high-resolution roadmap for understanding the multicellular compartmentation of specialized metabolism.</title>
        <authorList>
            <person name="Sun S."/>
            <person name="Shen X."/>
            <person name="Li Y."/>
            <person name="Li Y."/>
            <person name="Wang S."/>
            <person name="Li R."/>
            <person name="Zhang H."/>
            <person name="Shen G."/>
            <person name="Guo B."/>
            <person name="Wei J."/>
            <person name="Xu J."/>
            <person name="St-Pierre B."/>
            <person name="Chen S."/>
            <person name="Sun C."/>
        </authorList>
    </citation>
    <scope>NUCLEOTIDE SEQUENCE [LARGE SCALE GENOMIC DNA]</scope>
</reference>
<accession>A0ACC0B8B7</accession>
<proteinExistence type="predicted"/>
<sequence>MIGLLGQDNSQWRDCMGWTEIRRRKYVCCGLGDWSHGIGLRVRGGGTRVGGCGQSEKRIHISRLNRWGHNSGPRQAPMDVKLRPLARALAKKLKIHEANEADGMVAFMEKALKYNLEGFEDQGKASKFIDKEHPTVNGSLAPAVTSRLLPAYHLEEHPNSSGRSHPTIAGRLGGGRFFIKGGNFGKEWNPIYNKKRMYIKVVSEQPPNEGLIISTDGQLPTQSHQEDVEELKKGKSSATIEQRVRDKLGGFNSPHHQRSFDNVSTYGYHDMPVQNSYPFHEDGYQGRPQVRGGRREV</sequence>
<dbReference type="EMBL" id="CM044704">
    <property type="protein sequence ID" value="KAI5668798.1"/>
    <property type="molecule type" value="Genomic_DNA"/>
</dbReference>
<dbReference type="Proteomes" id="UP001060085">
    <property type="component" value="Linkage Group LG04"/>
</dbReference>
<evidence type="ECO:0000313" key="2">
    <source>
        <dbReference type="Proteomes" id="UP001060085"/>
    </source>
</evidence>
<evidence type="ECO:0000313" key="1">
    <source>
        <dbReference type="EMBL" id="KAI5668798.1"/>
    </source>
</evidence>
<keyword evidence="2" id="KW-1185">Reference proteome</keyword>
<organism evidence="1 2">
    <name type="scientific">Catharanthus roseus</name>
    <name type="common">Madagascar periwinkle</name>
    <name type="synonym">Vinca rosea</name>
    <dbReference type="NCBI Taxonomy" id="4058"/>
    <lineage>
        <taxon>Eukaryota</taxon>
        <taxon>Viridiplantae</taxon>
        <taxon>Streptophyta</taxon>
        <taxon>Embryophyta</taxon>
        <taxon>Tracheophyta</taxon>
        <taxon>Spermatophyta</taxon>
        <taxon>Magnoliopsida</taxon>
        <taxon>eudicotyledons</taxon>
        <taxon>Gunneridae</taxon>
        <taxon>Pentapetalae</taxon>
        <taxon>asterids</taxon>
        <taxon>lamiids</taxon>
        <taxon>Gentianales</taxon>
        <taxon>Apocynaceae</taxon>
        <taxon>Rauvolfioideae</taxon>
        <taxon>Vinceae</taxon>
        <taxon>Catharanthinae</taxon>
        <taxon>Catharanthus</taxon>
    </lineage>
</organism>
<comment type="caution">
    <text evidence="1">The sequence shown here is derived from an EMBL/GenBank/DDBJ whole genome shotgun (WGS) entry which is preliminary data.</text>
</comment>
<name>A0ACC0B8B7_CATRO</name>
<protein>
    <submittedName>
        <fullName evidence="1">Uncharacterized protein</fullName>
    </submittedName>
</protein>
<gene>
    <name evidence="1" type="ORF">M9H77_18651</name>
</gene>